<dbReference type="Proteomes" id="UP000814128">
    <property type="component" value="Unassembled WGS sequence"/>
</dbReference>
<dbReference type="EMBL" id="MU273496">
    <property type="protein sequence ID" value="KAI0034699.1"/>
    <property type="molecule type" value="Genomic_DNA"/>
</dbReference>
<sequence>MATVLSKSRQRVYQSSRDAKPLKFEDGPLVWIDCEMTGLNPQKDRILEVAVLISDGNLNIVDEGIGLVVRTERAVLDRMDTWCRNTHQASGLTNACIKSRRSASDVETAVLKYVRSWIPDKGSACLAGNSVHADKAFLDIHMPSITNWLHYRIVDVSTVKELHRRWFADRPYPKQESKHRALDDIRGSIDELKWYRENTFIQS</sequence>
<reference evidence="1" key="1">
    <citation type="submission" date="2021-02" db="EMBL/GenBank/DDBJ databases">
        <authorList>
            <consortium name="DOE Joint Genome Institute"/>
            <person name="Ahrendt S."/>
            <person name="Looney B.P."/>
            <person name="Miyauchi S."/>
            <person name="Morin E."/>
            <person name="Drula E."/>
            <person name="Courty P.E."/>
            <person name="Chicoki N."/>
            <person name="Fauchery L."/>
            <person name="Kohler A."/>
            <person name="Kuo A."/>
            <person name="Labutti K."/>
            <person name="Pangilinan J."/>
            <person name="Lipzen A."/>
            <person name="Riley R."/>
            <person name="Andreopoulos W."/>
            <person name="He G."/>
            <person name="Johnson J."/>
            <person name="Barry K.W."/>
            <person name="Grigoriev I.V."/>
            <person name="Nagy L."/>
            <person name="Hibbett D."/>
            <person name="Henrissat B."/>
            <person name="Matheny P.B."/>
            <person name="Labbe J."/>
            <person name="Martin F."/>
        </authorList>
    </citation>
    <scope>NUCLEOTIDE SEQUENCE</scope>
    <source>
        <strain evidence="1">EC-137</strain>
    </source>
</reference>
<name>A0ACB8QS75_9AGAM</name>
<keyword evidence="2" id="KW-1185">Reference proteome</keyword>
<gene>
    <name evidence="1" type="ORF">K488DRAFT_77100</name>
</gene>
<organism evidence="1 2">
    <name type="scientific">Vararia minispora EC-137</name>
    <dbReference type="NCBI Taxonomy" id="1314806"/>
    <lineage>
        <taxon>Eukaryota</taxon>
        <taxon>Fungi</taxon>
        <taxon>Dikarya</taxon>
        <taxon>Basidiomycota</taxon>
        <taxon>Agaricomycotina</taxon>
        <taxon>Agaricomycetes</taxon>
        <taxon>Russulales</taxon>
        <taxon>Lachnocladiaceae</taxon>
        <taxon>Vararia</taxon>
    </lineage>
</organism>
<evidence type="ECO:0000313" key="1">
    <source>
        <dbReference type="EMBL" id="KAI0034699.1"/>
    </source>
</evidence>
<evidence type="ECO:0000313" key="2">
    <source>
        <dbReference type="Proteomes" id="UP000814128"/>
    </source>
</evidence>
<comment type="caution">
    <text evidence="1">The sequence shown here is derived from an EMBL/GenBank/DDBJ whole genome shotgun (WGS) entry which is preliminary data.</text>
</comment>
<proteinExistence type="predicted"/>
<accession>A0ACB8QS75</accession>
<protein>
    <submittedName>
        <fullName evidence="1">Ribonuclease H-like domain-containing protein</fullName>
    </submittedName>
</protein>
<reference evidence="1" key="2">
    <citation type="journal article" date="2022" name="New Phytol.">
        <title>Evolutionary transition to the ectomycorrhizal habit in the genomes of a hyperdiverse lineage of mushroom-forming fungi.</title>
        <authorList>
            <person name="Looney B."/>
            <person name="Miyauchi S."/>
            <person name="Morin E."/>
            <person name="Drula E."/>
            <person name="Courty P.E."/>
            <person name="Kohler A."/>
            <person name="Kuo A."/>
            <person name="LaButti K."/>
            <person name="Pangilinan J."/>
            <person name="Lipzen A."/>
            <person name="Riley R."/>
            <person name="Andreopoulos W."/>
            <person name="He G."/>
            <person name="Johnson J."/>
            <person name="Nolan M."/>
            <person name="Tritt A."/>
            <person name="Barry K.W."/>
            <person name="Grigoriev I.V."/>
            <person name="Nagy L.G."/>
            <person name="Hibbett D."/>
            <person name="Henrissat B."/>
            <person name="Matheny P.B."/>
            <person name="Labbe J."/>
            <person name="Martin F.M."/>
        </authorList>
    </citation>
    <scope>NUCLEOTIDE SEQUENCE</scope>
    <source>
        <strain evidence="1">EC-137</strain>
    </source>
</reference>